<evidence type="ECO:0000259" key="13">
    <source>
        <dbReference type="Pfam" id="PF02866"/>
    </source>
</evidence>
<dbReference type="SUPFAM" id="SSF56327">
    <property type="entry name" value="LDH C-terminal domain-like"/>
    <property type="match status" value="1"/>
</dbReference>
<evidence type="ECO:0000313" key="15">
    <source>
        <dbReference type="Proteomes" id="UP001472866"/>
    </source>
</evidence>
<keyword evidence="4" id="KW-0816">Tricarboxylic acid cycle</keyword>
<dbReference type="NCBIfam" id="TIGR01772">
    <property type="entry name" value="MDH_euk_gproteo"/>
    <property type="match status" value="1"/>
</dbReference>
<evidence type="ECO:0000256" key="7">
    <source>
        <dbReference type="ARBA" id="ARBA00048313"/>
    </source>
</evidence>
<evidence type="ECO:0000256" key="10">
    <source>
        <dbReference type="PIRSR" id="PIRSR000102-3"/>
    </source>
</evidence>
<evidence type="ECO:0000256" key="8">
    <source>
        <dbReference type="PIRSR" id="PIRSR000102-1"/>
    </source>
</evidence>
<evidence type="ECO:0000256" key="2">
    <source>
        <dbReference type="ARBA" id="ARBA00011738"/>
    </source>
</evidence>
<dbReference type="Gene3D" id="3.40.50.720">
    <property type="entry name" value="NAD(P)-binding Rossmann-like Domain"/>
    <property type="match status" value="1"/>
</dbReference>
<keyword evidence="5 11" id="KW-0560">Oxidoreductase</keyword>
<evidence type="ECO:0000256" key="11">
    <source>
        <dbReference type="RuleBase" id="RU003369"/>
    </source>
</evidence>
<comment type="subunit">
    <text evidence="2">Homodimer.</text>
</comment>
<dbReference type="EMBL" id="CP151502">
    <property type="protein sequence ID" value="WZN60137.1"/>
    <property type="molecule type" value="Genomic_DNA"/>
</dbReference>
<dbReference type="InterPro" id="IPR015955">
    <property type="entry name" value="Lactate_DH/Glyco_Ohase_4_C"/>
</dbReference>
<feature type="domain" description="Lactate/malate dehydrogenase N-terminal" evidence="12">
    <location>
        <begin position="23"/>
        <end position="165"/>
    </location>
</feature>
<comment type="similarity">
    <text evidence="1">Belongs to the LDH/MDH superfamily. MDH type 1 family.</text>
</comment>
<organism evidence="14 15">
    <name type="scientific">Chloropicon roscoffensis</name>
    <dbReference type="NCBI Taxonomy" id="1461544"/>
    <lineage>
        <taxon>Eukaryota</taxon>
        <taxon>Viridiplantae</taxon>
        <taxon>Chlorophyta</taxon>
        <taxon>Chloropicophyceae</taxon>
        <taxon>Chloropicales</taxon>
        <taxon>Chloropicaceae</taxon>
        <taxon>Chloropicon</taxon>
    </lineage>
</organism>
<dbReference type="PANTHER" id="PTHR11540:SF71">
    <property type="entry name" value="MALATE DEHYDROGENASE 1, PEROXISOMAL"/>
    <property type="match status" value="1"/>
</dbReference>
<dbReference type="Gene3D" id="3.90.110.10">
    <property type="entry name" value="Lactate dehydrogenase/glycoside hydrolase, family 4, C-terminal"/>
    <property type="match status" value="1"/>
</dbReference>
<feature type="binding site" evidence="9">
    <location>
        <position position="101"/>
    </location>
    <ligand>
        <name>substrate</name>
    </ligand>
</feature>
<dbReference type="Pfam" id="PF02866">
    <property type="entry name" value="Ldh_1_C"/>
    <property type="match status" value="1"/>
</dbReference>
<evidence type="ECO:0000256" key="6">
    <source>
        <dbReference type="ARBA" id="ARBA00023027"/>
    </source>
</evidence>
<dbReference type="GO" id="GO:0009507">
    <property type="term" value="C:chloroplast"/>
    <property type="evidence" value="ECO:0007669"/>
    <property type="project" value="TreeGrafter"/>
</dbReference>
<feature type="binding site" evidence="9">
    <location>
        <position position="139"/>
    </location>
    <ligand>
        <name>substrate</name>
    </ligand>
</feature>
<feature type="binding site" evidence="10">
    <location>
        <begin position="28"/>
        <end position="34"/>
    </location>
    <ligand>
        <name>NAD(+)</name>
        <dbReference type="ChEBI" id="CHEBI:57540"/>
    </ligand>
</feature>
<proteinExistence type="inferred from homology"/>
<evidence type="ECO:0000256" key="3">
    <source>
        <dbReference type="ARBA" id="ARBA00012995"/>
    </source>
</evidence>
<feature type="binding site" evidence="10">
    <location>
        <position position="114"/>
    </location>
    <ligand>
        <name>NAD(+)</name>
        <dbReference type="ChEBI" id="CHEBI:57540"/>
    </ligand>
</feature>
<sequence length="339" mass="35345">MAESRLAKLAAHLTGRGSKAGFRVAVLGASGGIGQPLSLLLKKTSLVRELHLYDVKGTKGVMADLSHINTLTTVRSFEGNAELGACLKGCDLVVIPAGVPRKPGMTRDDLFKINASIVASLAAGVADSCPEAFVAIISNPVNSTVPIAAEVLKRKGCYNPARLFGVTSLDVVRANTFVGEASGTSPERMNVPVIGGHSGNTILPLLSQTTPRNSLPEDKVRALTNRIQNAGTEVVEAKAGTGSATLSMAAAAHRFAESCLRAMNGESGVVECAYVENKEPLSQGLPFFALPVRLNKSGVSGFAPLAALSPYEAQLFDSMKGALAGNIKKGQEFGRSFNL</sequence>
<dbReference type="InterPro" id="IPR010097">
    <property type="entry name" value="Malate_DH_type1"/>
</dbReference>
<feature type="binding site" evidence="9">
    <location>
        <position position="173"/>
    </location>
    <ligand>
        <name>substrate</name>
    </ligand>
</feature>
<dbReference type="GO" id="GO:0019752">
    <property type="term" value="P:carboxylic acid metabolic process"/>
    <property type="evidence" value="ECO:0007669"/>
    <property type="project" value="InterPro"/>
</dbReference>
<dbReference type="GO" id="GO:0006099">
    <property type="term" value="P:tricarboxylic acid cycle"/>
    <property type="evidence" value="ECO:0007669"/>
    <property type="project" value="UniProtKB-KW"/>
</dbReference>
<name>A0AAX4P2K5_9CHLO</name>
<evidence type="ECO:0000256" key="1">
    <source>
        <dbReference type="ARBA" id="ARBA00008824"/>
    </source>
</evidence>
<dbReference type="GO" id="GO:0030060">
    <property type="term" value="F:L-malate dehydrogenase (NAD+) activity"/>
    <property type="evidence" value="ECO:0007669"/>
    <property type="project" value="UniProtKB-EC"/>
</dbReference>
<feature type="binding site" evidence="9">
    <location>
        <position position="107"/>
    </location>
    <ligand>
        <name>substrate</name>
    </ligand>
</feature>
<evidence type="ECO:0000256" key="9">
    <source>
        <dbReference type="PIRSR" id="PIRSR000102-2"/>
    </source>
</evidence>
<protein>
    <recommendedName>
        <fullName evidence="3">malate dehydrogenase</fullName>
        <ecNumber evidence="3">1.1.1.37</ecNumber>
    </recommendedName>
</protein>
<evidence type="ECO:0000256" key="4">
    <source>
        <dbReference type="ARBA" id="ARBA00022532"/>
    </source>
</evidence>
<comment type="catalytic activity">
    <reaction evidence="7">
        <text>(S)-malate + NAD(+) = oxaloacetate + NADH + H(+)</text>
        <dbReference type="Rhea" id="RHEA:21432"/>
        <dbReference type="ChEBI" id="CHEBI:15378"/>
        <dbReference type="ChEBI" id="CHEBI:15589"/>
        <dbReference type="ChEBI" id="CHEBI:16452"/>
        <dbReference type="ChEBI" id="CHEBI:57540"/>
        <dbReference type="ChEBI" id="CHEBI:57945"/>
        <dbReference type="EC" id="1.1.1.37"/>
    </reaction>
</comment>
<evidence type="ECO:0000313" key="14">
    <source>
        <dbReference type="EMBL" id="WZN60137.1"/>
    </source>
</evidence>
<dbReference type="InterPro" id="IPR022383">
    <property type="entry name" value="Lactate/malate_DH_C"/>
</dbReference>
<feature type="binding site" evidence="10">
    <location>
        <begin position="137"/>
        <end position="139"/>
    </location>
    <ligand>
        <name>NAD(+)</name>
        <dbReference type="ChEBI" id="CHEBI:57540"/>
    </ligand>
</feature>
<dbReference type="PANTHER" id="PTHR11540">
    <property type="entry name" value="MALATE AND LACTATE DEHYDROGENASE"/>
    <property type="match status" value="1"/>
</dbReference>
<keyword evidence="15" id="KW-1185">Reference proteome</keyword>
<feature type="binding site" evidence="10">
    <location>
        <position position="248"/>
    </location>
    <ligand>
        <name>NAD(+)</name>
        <dbReference type="ChEBI" id="CHEBI:57540"/>
    </ligand>
</feature>
<feature type="active site" description="Proton acceptor" evidence="8">
    <location>
        <position position="197"/>
    </location>
</feature>
<dbReference type="AlphaFoldDB" id="A0AAX4P2K5"/>
<keyword evidence="6 10" id="KW-0520">NAD</keyword>
<evidence type="ECO:0000256" key="5">
    <source>
        <dbReference type="ARBA" id="ARBA00023002"/>
    </source>
</evidence>
<dbReference type="FunFam" id="3.40.50.720:FF:000013">
    <property type="entry name" value="Malate dehydrogenase"/>
    <property type="match status" value="1"/>
</dbReference>
<dbReference type="InterPro" id="IPR001557">
    <property type="entry name" value="L-lactate/malate_DH"/>
</dbReference>
<feature type="domain" description="Lactate/malate dehydrogenase C-terminal" evidence="13">
    <location>
        <begin position="167"/>
        <end position="333"/>
    </location>
</feature>
<evidence type="ECO:0000259" key="12">
    <source>
        <dbReference type="Pfam" id="PF00056"/>
    </source>
</evidence>
<dbReference type="PIRSF" id="PIRSF000102">
    <property type="entry name" value="Lac_mal_DH"/>
    <property type="match status" value="1"/>
</dbReference>
<dbReference type="InterPro" id="IPR036291">
    <property type="entry name" value="NAD(P)-bd_dom_sf"/>
</dbReference>
<accession>A0AAX4P2K5</accession>
<dbReference type="Pfam" id="PF00056">
    <property type="entry name" value="Ldh_1_N"/>
    <property type="match status" value="1"/>
</dbReference>
<dbReference type="SUPFAM" id="SSF51735">
    <property type="entry name" value="NAD(P)-binding Rossmann-fold domains"/>
    <property type="match status" value="1"/>
</dbReference>
<dbReference type="InterPro" id="IPR001236">
    <property type="entry name" value="Lactate/malate_DH_N"/>
</dbReference>
<gene>
    <name evidence="14" type="ORF">HKI87_02g16650</name>
</gene>
<feature type="binding site" evidence="10">
    <location>
        <position position="54"/>
    </location>
    <ligand>
        <name>NAD(+)</name>
        <dbReference type="ChEBI" id="CHEBI:57540"/>
    </ligand>
</feature>
<reference evidence="14 15" key="1">
    <citation type="submission" date="2024-03" db="EMBL/GenBank/DDBJ databases">
        <title>Complete genome sequence of the green alga Chloropicon roscoffensis RCC1871.</title>
        <authorList>
            <person name="Lemieux C."/>
            <person name="Pombert J.-F."/>
            <person name="Otis C."/>
            <person name="Turmel M."/>
        </authorList>
    </citation>
    <scope>NUCLEOTIDE SEQUENCE [LARGE SCALE GENOMIC DNA]</scope>
    <source>
        <strain evidence="14 15">RCC1871</strain>
    </source>
</reference>
<dbReference type="EC" id="1.1.1.37" evidence="3"/>
<dbReference type="CDD" id="cd01337">
    <property type="entry name" value="MDH_glyoxysomal_mitochondrial"/>
    <property type="match status" value="1"/>
</dbReference>
<dbReference type="FunFam" id="3.90.110.10:FF:000001">
    <property type="entry name" value="Malate dehydrogenase"/>
    <property type="match status" value="1"/>
</dbReference>
<dbReference type="Proteomes" id="UP001472866">
    <property type="component" value="Chromosome 02"/>
</dbReference>